<keyword evidence="2" id="KW-1185">Reference proteome</keyword>
<dbReference type="EMBL" id="JAYMGO010000008">
    <property type="protein sequence ID" value="KAL1269525.1"/>
    <property type="molecule type" value="Genomic_DNA"/>
</dbReference>
<gene>
    <name evidence="1" type="ORF">QQF64_031814</name>
</gene>
<dbReference type="Proteomes" id="UP001558613">
    <property type="component" value="Unassembled WGS sequence"/>
</dbReference>
<name>A0ABR3MY19_9TELE</name>
<evidence type="ECO:0000313" key="2">
    <source>
        <dbReference type="Proteomes" id="UP001558613"/>
    </source>
</evidence>
<reference evidence="1 2" key="1">
    <citation type="submission" date="2023-09" db="EMBL/GenBank/DDBJ databases">
        <authorList>
            <person name="Wang M."/>
        </authorList>
    </citation>
    <scope>NUCLEOTIDE SEQUENCE [LARGE SCALE GENOMIC DNA]</scope>
    <source>
        <strain evidence="1">GT-2023</strain>
        <tissue evidence="1">Liver</tissue>
    </source>
</reference>
<proteinExistence type="predicted"/>
<accession>A0ABR3MY19</accession>
<sequence length="52" mass="5688">MCCVHLHALADTDSFGDKRGMDQRMFVEQVGRGACGISVQPCDQPTMERGCV</sequence>
<organism evidence="1 2">
    <name type="scientific">Cirrhinus molitorella</name>
    <name type="common">mud carp</name>
    <dbReference type="NCBI Taxonomy" id="172907"/>
    <lineage>
        <taxon>Eukaryota</taxon>
        <taxon>Metazoa</taxon>
        <taxon>Chordata</taxon>
        <taxon>Craniata</taxon>
        <taxon>Vertebrata</taxon>
        <taxon>Euteleostomi</taxon>
        <taxon>Actinopterygii</taxon>
        <taxon>Neopterygii</taxon>
        <taxon>Teleostei</taxon>
        <taxon>Ostariophysi</taxon>
        <taxon>Cypriniformes</taxon>
        <taxon>Cyprinidae</taxon>
        <taxon>Labeoninae</taxon>
        <taxon>Labeonini</taxon>
        <taxon>Cirrhinus</taxon>
    </lineage>
</organism>
<evidence type="ECO:0000313" key="1">
    <source>
        <dbReference type="EMBL" id="KAL1269525.1"/>
    </source>
</evidence>
<comment type="caution">
    <text evidence="1">The sequence shown here is derived from an EMBL/GenBank/DDBJ whole genome shotgun (WGS) entry which is preliminary data.</text>
</comment>
<protein>
    <submittedName>
        <fullName evidence="1">Uncharacterized protein</fullName>
    </submittedName>
</protein>
<feature type="non-terminal residue" evidence="1">
    <location>
        <position position="52"/>
    </location>
</feature>